<sequence length="112" mass="11947">MDIECEEGGVCSGGDGFSGGLDGKLVEQSSVLSSKSKEVVLAFDSLQCNPVGVVDGASKSVDVYCVEDCFVPDEDVADEDVSKEMLEEMGLECGGVMKFLDIEWCYDVNGDR</sequence>
<proteinExistence type="predicted"/>
<evidence type="ECO:0000313" key="2">
    <source>
        <dbReference type="Proteomes" id="UP001055879"/>
    </source>
</evidence>
<reference evidence="1 2" key="2">
    <citation type="journal article" date="2022" name="Mol. Ecol. Resour.">
        <title>The genomes of chicory, endive, great burdock and yacon provide insights into Asteraceae paleo-polyploidization history and plant inulin production.</title>
        <authorList>
            <person name="Fan W."/>
            <person name="Wang S."/>
            <person name="Wang H."/>
            <person name="Wang A."/>
            <person name="Jiang F."/>
            <person name="Liu H."/>
            <person name="Zhao H."/>
            <person name="Xu D."/>
            <person name="Zhang Y."/>
        </authorList>
    </citation>
    <scope>NUCLEOTIDE SEQUENCE [LARGE SCALE GENOMIC DNA]</scope>
    <source>
        <strain evidence="2">cv. Niubang</strain>
    </source>
</reference>
<comment type="caution">
    <text evidence="1">The sequence shown here is derived from an EMBL/GenBank/DDBJ whole genome shotgun (WGS) entry which is preliminary data.</text>
</comment>
<accession>A0ACB9DGA5</accession>
<dbReference type="Proteomes" id="UP001055879">
    <property type="component" value="Linkage Group LG03"/>
</dbReference>
<protein>
    <submittedName>
        <fullName evidence="1">Uncharacterized protein</fullName>
    </submittedName>
</protein>
<gene>
    <name evidence="1" type="ORF">L6452_07960</name>
</gene>
<reference evidence="2" key="1">
    <citation type="journal article" date="2022" name="Mol. Ecol. Resour.">
        <title>The genomes of chicory, endive, great burdock and yacon provide insights into Asteraceae palaeo-polyploidization history and plant inulin production.</title>
        <authorList>
            <person name="Fan W."/>
            <person name="Wang S."/>
            <person name="Wang H."/>
            <person name="Wang A."/>
            <person name="Jiang F."/>
            <person name="Liu H."/>
            <person name="Zhao H."/>
            <person name="Xu D."/>
            <person name="Zhang Y."/>
        </authorList>
    </citation>
    <scope>NUCLEOTIDE SEQUENCE [LARGE SCALE GENOMIC DNA]</scope>
    <source>
        <strain evidence="2">cv. Niubang</strain>
    </source>
</reference>
<keyword evidence="2" id="KW-1185">Reference proteome</keyword>
<name>A0ACB9DGA5_ARCLA</name>
<dbReference type="EMBL" id="CM042049">
    <property type="protein sequence ID" value="KAI3745560.1"/>
    <property type="molecule type" value="Genomic_DNA"/>
</dbReference>
<organism evidence="1 2">
    <name type="scientific">Arctium lappa</name>
    <name type="common">Greater burdock</name>
    <name type="synonym">Lappa major</name>
    <dbReference type="NCBI Taxonomy" id="4217"/>
    <lineage>
        <taxon>Eukaryota</taxon>
        <taxon>Viridiplantae</taxon>
        <taxon>Streptophyta</taxon>
        <taxon>Embryophyta</taxon>
        <taxon>Tracheophyta</taxon>
        <taxon>Spermatophyta</taxon>
        <taxon>Magnoliopsida</taxon>
        <taxon>eudicotyledons</taxon>
        <taxon>Gunneridae</taxon>
        <taxon>Pentapetalae</taxon>
        <taxon>asterids</taxon>
        <taxon>campanulids</taxon>
        <taxon>Asterales</taxon>
        <taxon>Asteraceae</taxon>
        <taxon>Carduoideae</taxon>
        <taxon>Cardueae</taxon>
        <taxon>Arctiinae</taxon>
        <taxon>Arctium</taxon>
    </lineage>
</organism>
<evidence type="ECO:0000313" key="1">
    <source>
        <dbReference type="EMBL" id="KAI3745560.1"/>
    </source>
</evidence>